<feature type="transmembrane region" description="Helical" evidence="6">
    <location>
        <begin position="920"/>
        <end position="946"/>
    </location>
</feature>
<evidence type="ECO:0000256" key="3">
    <source>
        <dbReference type="ARBA" id="ARBA00022989"/>
    </source>
</evidence>
<dbReference type="GO" id="GO:0042330">
    <property type="term" value="P:taxis"/>
    <property type="evidence" value="ECO:0007669"/>
    <property type="project" value="TreeGrafter"/>
</dbReference>
<evidence type="ECO:0000256" key="2">
    <source>
        <dbReference type="ARBA" id="ARBA00022692"/>
    </source>
</evidence>
<feature type="region of interest" description="Disordered" evidence="5">
    <location>
        <begin position="663"/>
        <end position="730"/>
    </location>
</feature>
<feature type="compositionally biased region" description="Pro residues" evidence="5">
    <location>
        <begin position="673"/>
        <end position="684"/>
    </location>
</feature>
<comment type="subcellular location">
    <subcellularLocation>
        <location evidence="1">Membrane</location>
        <topology evidence="1">Multi-pass membrane protein</topology>
    </subcellularLocation>
</comment>
<keyword evidence="4 6" id="KW-0472">Membrane</keyword>
<gene>
    <name evidence="7" type="ORF">MELIAE_LOCUS792</name>
</gene>
<dbReference type="AlphaFoldDB" id="A0A9P0AST8"/>
<dbReference type="PANTHER" id="PTHR21676:SF6">
    <property type="entry name" value="PROTEIN STUM"/>
    <property type="match status" value="1"/>
</dbReference>
<feature type="compositionally biased region" description="Low complexity" evidence="5">
    <location>
        <begin position="117"/>
        <end position="131"/>
    </location>
</feature>
<feature type="compositionally biased region" description="Low complexity" evidence="5">
    <location>
        <begin position="157"/>
        <end position="167"/>
    </location>
</feature>
<evidence type="ECO:0000313" key="8">
    <source>
        <dbReference type="Proteomes" id="UP001154078"/>
    </source>
</evidence>
<evidence type="ECO:0000256" key="5">
    <source>
        <dbReference type="SAM" id="MobiDB-lite"/>
    </source>
</evidence>
<evidence type="ECO:0000256" key="1">
    <source>
        <dbReference type="ARBA" id="ARBA00004141"/>
    </source>
</evidence>
<keyword evidence="2 6" id="KW-0812">Transmembrane</keyword>
<dbReference type="OrthoDB" id="361532at2759"/>
<dbReference type="InterPro" id="IPR026673">
    <property type="entry name" value="SPEC3/Stum"/>
</dbReference>
<dbReference type="GO" id="GO:0071683">
    <property type="term" value="C:sensory dendrite"/>
    <property type="evidence" value="ECO:0007669"/>
    <property type="project" value="TreeGrafter"/>
</dbReference>
<organism evidence="7 8">
    <name type="scientific">Brassicogethes aeneus</name>
    <name type="common">Rape pollen beetle</name>
    <name type="synonym">Meligethes aeneus</name>
    <dbReference type="NCBI Taxonomy" id="1431903"/>
    <lineage>
        <taxon>Eukaryota</taxon>
        <taxon>Metazoa</taxon>
        <taxon>Ecdysozoa</taxon>
        <taxon>Arthropoda</taxon>
        <taxon>Hexapoda</taxon>
        <taxon>Insecta</taxon>
        <taxon>Pterygota</taxon>
        <taxon>Neoptera</taxon>
        <taxon>Endopterygota</taxon>
        <taxon>Coleoptera</taxon>
        <taxon>Polyphaga</taxon>
        <taxon>Cucujiformia</taxon>
        <taxon>Nitidulidae</taxon>
        <taxon>Meligethinae</taxon>
        <taxon>Brassicogethes</taxon>
    </lineage>
</organism>
<dbReference type="GO" id="GO:0016020">
    <property type="term" value="C:membrane"/>
    <property type="evidence" value="ECO:0007669"/>
    <property type="project" value="UniProtKB-SubCell"/>
</dbReference>
<feature type="compositionally biased region" description="Low complexity" evidence="5">
    <location>
        <begin position="395"/>
        <end position="421"/>
    </location>
</feature>
<accession>A0A9P0AST8</accession>
<proteinExistence type="predicted"/>
<feature type="compositionally biased region" description="Basic and acidic residues" evidence="5">
    <location>
        <begin position="715"/>
        <end position="727"/>
    </location>
</feature>
<protein>
    <recommendedName>
        <fullName evidence="9">Protein stum</fullName>
    </recommendedName>
</protein>
<keyword evidence="8" id="KW-1185">Reference proteome</keyword>
<feature type="region of interest" description="Disordered" evidence="5">
    <location>
        <begin position="362"/>
        <end position="453"/>
    </location>
</feature>
<feature type="region of interest" description="Disordered" evidence="5">
    <location>
        <begin position="978"/>
        <end position="997"/>
    </location>
</feature>
<feature type="compositionally biased region" description="Basic and acidic residues" evidence="5">
    <location>
        <begin position="441"/>
        <end position="453"/>
    </location>
</feature>
<dbReference type="Pfam" id="PF15795">
    <property type="entry name" value="Spec3"/>
    <property type="match status" value="1"/>
</dbReference>
<feature type="compositionally biased region" description="Polar residues" evidence="5">
    <location>
        <begin position="55"/>
        <end position="66"/>
    </location>
</feature>
<feature type="compositionally biased region" description="Pro residues" evidence="5">
    <location>
        <begin position="37"/>
        <end position="49"/>
    </location>
</feature>
<feature type="transmembrane region" description="Helical" evidence="6">
    <location>
        <begin position="878"/>
        <end position="908"/>
    </location>
</feature>
<feature type="region of interest" description="Disordered" evidence="5">
    <location>
        <begin position="1"/>
        <end position="342"/>
    </location>
</feature>
<dbReference type="EMBL" id="OV121132">
    <property type="protein sequence ID" value="CAH0546679.1"/>
    <property type="molecule type" value="Genomic_DNA"/>
</dbReference>
<evidence type="ECO:0008006" key="9">
    <source>
        <dbReference type="Google" id="ProtNLM"/>
    </source>
</evidence>
<feature type="compositionally biased region" description="Low complexity" evidence="5">
    <location>
        <begin position="76"/>
        <end position="94"/>
    </location>
</feature>
<evidence type="ECO:0000256" key="6">
    <source>
        <dbReference type="SAM" id="Phobius"/>
    </source>
</evidence>
<name>A0A9P0AST8_BRAAE</name>
<feature type="compositionally biased region" description="Low complexity" evidence="5">
    <location>
        <begin position="362"/>
        <end position="384"/>
    </location>
</feature>
<dbReference type="GO" id="GO:0019230">
    <property type="term" value="P:proprioception"/>
    <property type="evidence" value="ECO:0007669"/>
    <property type="project" value="TreeGrafter"/>
</dbReference>
<evidence type="ECO:0000256" key="4">
    <source>
        <dbReference type="ARBA" id="ARBA00023136"/>
    </source>
</evidence>
<keyword evidence="3 6" id="KW-1133">Transmembrane helix</keyword>
<evidence type="ECO:0000313" key="7">
    <source>
        <dbReference type="EMBL" id="CAH0546679.1"/>
    </source>
</evidence>
<dbReference type="Proteomes" id="UP001154078">
    <property type="component" value="Chromosome 1"/>
</dbReference>
<sequence length="997" mass="108881">MRSPNRNPTAAHRAGRNFEPELRLHYLSPGAFTVLPPENPPPPEPPAAPAPYRLTPTTRHNRNQAFSIIAEPNETGSRSSSPSGRVSPFRGRGFNPTGSRHASPAPSPPPEDARLTPRNLSPRRSNNSRIPTLSRRGSNSAFGEKVSHIASPRKRVLNSQLSQSLSNLEKEAYSNKQNPPSTILKKTFGHSKPPAFQQLSPIAGSSPEPSQSLSSPSRIPQSRSQPGSRITSPTRPSHGAAAKPPISSRNTSRVASRSTSRNPSRNASRNASREPSPTKNPTSPTRISVKNYRNVQAKVNSFKSAKPKVPPKPSTTSDQTDDSDVTKPLPPKRLVKKDSVKKLRTTSNSNILAKTASNNNLAYVNNNTNRNSNESNNNADKINSTIVRHPDNKNKNISAKTNNSSSNNNNVNKSVANNNKISENKKTQLNKSDTDTSEITTHNDKSSADELKKTNTTPKLTDLLPSTTIVVSSTTTTITQPLKIDAKLDSTIKYDKPKPVSPMVDGRVLSATSVSNAMNRMNDSVLNTQTLIKDHGLSSKITAANAIVSMANEIKPTNPALDTKNATTALPTVEPTNTKPIENNHKQVSSVGILDSKTLEKHVQNNMNNVGHVMGNSVKKSVNDRIKEARTVVAADVKPIQISVEGKPSDVEVQSGNVRLPVSATNGLSERPGLPPSNQTPPNEPEAAKPSPKSNPCTRFLAKLPCKSKSASKPVEPKSDQREEDGKTGCFNCRKKKPAMEQVRINIEPNEDDPKPKFMDRLKCCGKNKVGDTTGCFSKGKRKESWTERRDSILSDPPLPKSKCNEFMRKAFCLNLCCKKKISVGEEISRKASLMSSKKKSLTPTTLPPPEEVKPKLDVSLVEYTSHMKGAIPVLPIYLAWFCLVMNCIAPGTGTVFSGLFCLCLGIPRFSQKDGARPRIGALIINLFIGAGQFFTVLFCLVGWGWSIWWGVTMVKISKKFKKLKLLEEMEEQAEIRSEQRAAALNSRGTKDLERLK</sequence>
<dbReference type="PANTHER" id="PTHR21676">
    <property type="entry name" value="PROTEIN STUM"/>
    <property type="match status" value="1"/>
</dbReference>
<feature type="compositionally biased region" description="Low complexity" evidence="5">
    <location>
        <begin position="205"/>
        <end position="229"/>
    </location>
</feature>
<feature type="compositionally biased region" description="Polar residues" evidence="5">
    <location>
        <begin position="247"/>
        <end position="299"/>
    </location>
</feature>
<reference evidence="7" key="1">
    <citation type="submission" date="2021-12" db="EMBL/GenBank/DDBJ databases">
        <authorList>
            <person name="King R."/>
        </authorList>
    </citation>
    <scope>NUCLEOTIDE SEQUENCE</scope>
</reference>
<dbReference type="GO" id="GO:0050954">
    <property type="term" value="P:sensory perception of mechanical stimulus"/>
    <property type="evidence" value="ECO:0007669"/>
    <property type="project" value="TreeGrafter"/>
</dbReference>